<dbReference type="FunFam" id="3.40.120.10:FF:000001">
    <property type="entry name" value="Phosphoglucosamine mutase"/>
    <property type="match status" value="1"/>
</dbReference>
<evidence type="ECO:0000256" key="7">
    <source>
        <dbReference type="HAMAP-Rule" id="MF_01554"/>
    </source>
</evidence>
<dbReference type="PRINTS" id="PR00509">
    <property type="entry name" value="PGMPMM"/>
</dbReference>
<evidence type="ECO:0000313" key="13">
    <source>
        <dbReference type="Proteomes" id="UP000334019"/>
    </source>
</evidence>
<dbReference type="Pfam" id="PF02879">
    <property type="entry name" value="PGM_PMM_II"/>
    <property type="match status" value="1"/>
</dbReference>
<evidence type="ECO:0000313" key="12">
    <source>
        <dbReference type="EMBL" id="QGG93895.1"/>
    </source>
</evidence>
<name>A0A5Q2RL34_9ACTN</name>
<dbReference type="Pfam" id="PF02878">
    <property type="entry name" value="PGM_PMM_I"/>
    <property type="match status" value="1"/>
</dbReference>
<evidence type="ECO:0000256" key="6">
    <source>
        <dbReference type="ARBA" id="ARBA00050364"/>
    </source>
</evidence>
<dbReference type="InterPro" id="IPR050060">
    <property type="entry name" value="Phosphoglucosamine_mutase"/>
</dbReference>
<evidence type="ECO:0000259" key="11">
    <source>
        <dbReference type="Pfam" id="PF02880"/>
    </source>
</evidence>
<dbReference type="InterPro" id="IPR036900">
    <property type="entry name" value="A-D-PHexomutase_C_sf"/>
</dbReference>
<accession>A0A5Q2RL34</accession>
<dbReference type="GO" id="GO:0009252">
    <property type="term" value="P:peptidoglycan biosynthetic process"/>
    <property type="evidence" value="ECO:0007669"/>
    <property type="project" value="TreeGrafter"/>
</dbReference>
<dbReference type="FunFam" id="3.40.120.10:FF:000003">
    <property type="entry name" value="Phosphoglucosamine mutase"/>
    <property type="match status" value="1"/>
</dbReference>
<dbReference type="InterPro" id="IPR006352">
    <property type="entry name" value="GlmM_bact"/>
</dbReference>
<feature type="binding site" evidence="7">
    <location>
        <position position="243"/>
    </location>
    <ligand>
        <name>Mg(2+)</name>
        <dbReference type="ChEBI" id="CHEBI:18420"/>
    </ligand>
</feature>
<comment type="similarity">
    <text evidence="1 7">Belongs to the phosphohexose mutase family.</text>
</comment>
<evidence type="ECO:0000256" key="4">
    <source>
        <dbReference type="ARBA" id="ARBA00022842"/>
    </source>
</evidence>
<evidence type="ECO:0000256" key="2">
    <source>
        <dbReference type="ARBA" id="ARBA00022553"/>
    </source>
</evidence>
<dbReference type="FunFam" id="3.30.310.50:FF:000001">
    <property type="entry name" value="Phosphoglucosamine mutase"/>
    <property type="match status" value="1"/>
</dbReference>
<dbReference type="InterPro" id="IPR016055">
    <property type="entry name" value="A-D-PHexomutase_a/b/a-I/II/III"/>
</dbReference>
<feature type="binding site" evidence="7">
    <location>
        <position position="245"/>
    </location>
    <ligand>
        <name>Mg(2+)</name>
        <dbReference type="ChEBI" id="CHEBI:18420"/>
    </ligand>
</feature>
<feature type="domain" description="Alpha-D-phosphohexomutase alpha/beta/alpha" evidence="9">
    <location>
        <begin position="4"/>
        <end position="132"/>
    </location>
</feature>
<comment type="cofactor">
    <cofactor evidence="7">
        <name>Mg(2+)</name>
        <dbReference type="ChEBI" id="CHEBI:18420"/>
    </cofactor>
    <text evidence="7">Binds 1 Mg(2+) ion per subunit.</text>
</comment>
<dbReference type="Gene3D" id="3.30.310.50">
    <property type="entry name" value="Alpha-D-phosphohexomutase, C-terminal domain"/>
    <property type="match status" value="1"/>
</dbReference>
<feature type="binding site" evidence="7">
    <location>
        <position position="247"/>
    </location>
    <ligand>
        <name>Mg(2+)</name>
        <dbReference type="ChEBI" id="CHEBI:18420"/>
    </ligand>
</feature>
<dbReference type="EC" id="5.4.2.10" evidence="7"/>
<feature type="domain" description="Alpha-D-phosphohexomutase C-terminal" evidence="8">
    <location>
        <begin position="379"/>
        <end position="441"/>
    </location>
</feature>
<dbReference type="GO" id="GO:0006048">
    <property type="term" value="P:UDP-N-acetylglucosamine biosynthetic process"/>
    <property type="evidence" value="ECO:0007669"/>
    <property type="project" value="TreeGrafter"/>
</dbReference>
<dbReference type="InterPro" id="IPR005841">
    <property type="entry name" value="Alpha-D-phosphohexomutase_SF"/>
</dbReference>
<dbReference type="Gene3D" id="3.40.120.10">
    <property type="entry name" value="Alpha-D-Glucose-1,6-Bisphosphate, subunit A, domain 3"/>
    <property type="match status" value="3"/>
</dbReference>
<feature type="modified residue" description="Phosphoserine" evidence="7">
    <location>
        <position position="98"/>
    </location>
</feature>
<dbReference type="CDD" id="cd05802">
    <property type="entry name" value="GlmM"/>
    <property type="match status" value="1"/>
</dbReference>
<dbReference type="AlphaFoldDB" id="A0A5Q2RL34"/>
<dbReference type="GO" id="GO:0005975">
    <property type="term" value="P:carbohydrate metabolic process"/>
    <property type="evidence" value="ECO:0007669"/>
    <property type="project" value="InterPro"/>
</dbReference>
<dbReference type="InterPro" id="IPR005845">
    <property type="entry name" value="A-D-PHexomutase_a/b/a-II"/>
</dbReference>
<keyword evidence="13" id="KW-1185">Reference proteome</keyword>
<organism evidence="12 13">
    <name type="scientific">Actinomarinicola tropica</name>
    <dbReference type="NCBI Taxonomy" id="2789776"/>
    <lineage>
        <taxon>Bacteria</taxon>
        <taxon>Bacillati</taxon>
        <taxon>Actinomycetota</taxon>
        <taxon>Acidimicrobiia</taxon>
        <taxon>Acidimicrobiales</taxon>
        <taxon>Iamiaceae</taxon>
        <taxon>Actinomarinicola</taxon>
    </lineage>
</organism>
<evidence type="ECO:0000256" key="5">
    <source>
        <dbReference type="ARBA" id="ARBA00023235"/>
    </source>
</evidence>
<dbReference type="PANTHER" id="PTHR42946:SF1">
    <property type="entry name" value="PHOSPHOGLUCOMUTASE (ALPHA-D-GLUCOSE-1,6-BISPHOSPHATE-DEPENDENT)"/>
    <property type="match status" value="1"/>
</dbReference>
<sequence>MTLRFGTDGVRGVANAELTPELVLALGRAAARVLDAARVGRVVTGRDTRRSGPLLESALAAGFAAEGIDVDLLGVVPTPTVAWVAATDGLPGAVISASHNPFADNGVKLFGAGGAKLSDSDEERLEAELDRILKGEEPEAPVPTGAKVGQIRPAEGLVSRWGDALLGSLDGRRLDGLQVVIDCANGAASRHAASLLTRLGADVEVIHDQPDGRNINDGCGSTHPDDLRAAVVAAGADAGLAFDGDADRVLAVDDTGTLLDGDQMIAMLAIDRHERGALADDTVVVTVYSNIGLRLAMAERGIGVVETQVGDRYVLEALERGGWPLGGEQSGHIIFRDLATTGDGILTGIQLLDLLVRSGRPLSELAATTMTRYPQVLRNVRIAGRAGAVVSAISEEVDRVERELGERGRVLVRASGTEPVVRVMVEAETSASAEAAVDELVAAVEAAASRSGTTAP</sequence>
<dbReference type="Pfam" id="PF02880">
    <property type="entry name" value="PGM_PMM_III"/>
    <property type="match status" value="1"/>
</dbReference>
<dbReference type="NCBIfam" id="TIGR01455">
    <property type="entry name" value="glmM"/>
    <property type="match status" value="1"/>
</dbReference>
<dbReference type="SUPFAM" id="SSF55957">
    <property type="entry name" value="Phosphoglucomutase, C-terminal domain"/>
    <property type="match status" value="1"/>
</dbReference>
<dbReference type="GO" id="GO:0008966">
    <property type="term" value="F:phosphoglucosamine mutase activity"/>
    <property type="evidence" value="ECO:0007669"/>
    <property type="project" value="UniProtKB-UniRule"/>
</dbReference>
<feature type="domain" description="Alpha-D-phosphohexomutase alpha/beta/alpha" evidence="10">
    <location>
        <begin position="175"/>
        <end position="256"/>
    </location>
</feature>
<proteinExistence type="inferred from homology"/>
<dbReference type="InterPro" id="IPR005844">
    <property type="entry name" value="A-D-PHexomutase_a/b/a-I"/>
</dbReference>
<evidence type="ECO:0000259" key="9">
    <source>
        <dbReference type="Pfam" id="PF02878"/>
    </source>
</evidence>
<dbReference type="Pfam" id="PF00408">
    <property type="entry name" value="PGM_PMM_IV"/>
    <property type="match status" value="1"/>
</dbReference>
<feature type="binding site" description="via phosphate group" evidence="7">
    <location>
        <position position="98"/>
    </location>
    <ligand>
        <name>Mg(2+)</name>
        <dbReference type="ChEBI" id="CHEBI:18420"/>
    </ligand>
</feature>
<feature type="active site" description="Phosphoserine intermediate" evidence="7">
    <location>
        <position position="98"/>
    </location>
</feature>
<comment type="function">
    <text evidence="7">Catalyzes the conversion of glucosamine-6-phosphate to glucosamine-1-phosphate.</text>
</comment>
<keyword evidence="4 7" id="KW-0460">Magnesium</keyword>
<evidence type="ECO:0000259" key="8">
    <source>
        <dbReference type="Pfam" id="PF00408"/>
    </source>
</evidence>
<dbReference type="EMBL" id="CP045851">
    <property type="protein sequence ID" value="QGG93895.1"/>
    <property type="molecule type" value="Genomic_DNA"/>
</dbReference>
<gene>
    <name evidence="7 12" type="primary">glmM</name>
    <name evidence="12" type="ORF">GH723_01525</name>
</gene>
<comment type="catalytic activity">
    <reaction evidence="6 7">
        <text>alpha-D-glucosamine 1-phosphate = D-glucosamine 6-phosphate</text>
        <dbReference type="Rhea" id="RHEA:23424"/>
        <dbReference type="ChEBI" id="CHEBI:58516"/>
        <dbReference type="ChEBI" id="CHEBI:58725"/>
        <dbReference type="EC" id="5.4.2.10"/>
    </reaction>
</comment>
<dbReference type="GO" id="GO:0000287">
    <property type="term" value="F:magnesium ion binding"/>
    <property type="evidence" value="ECO:0007669"/>
    <property type="project" value="UniProtKB-UniRule"/>
</dbReference>
<dbReference type="GO" id="GO:0005829">
    <property type="term" value="C:cytosol"/>
    <property type="evidence" value="ECO:0007669"/>
    <property type="project" value="TreeGrafter"/>
</dbReference>
<reference evidence="12 13" key="1">
    <citation type="submission" date="2019-11" db="EMBL/GenBank/DDBJ databases">
        <authorList>
            <person name="He Y."/>
        </authorList>
    </citation>
    <scope>NUCLEOTIDE SEQUENCE [LARGE SCALE GENOMIC DNA]</scope>
    <source>
        <strain evidence="12 13">SCSIO 58843</strain>
    </source>
</reference>
<dbReference type="HAMAP" id="MF_01554_B">
    <property type="entry name" value="GlmM_B"/>
    <property type="match status" value="1"/>
</dbReference>
<keyword evidence="2 7" id="KW-0597">Phosphoprotein</keyword>
<dbReference type="RefSeq" id="WP_153758001.1">
    <property type="nucleotide sequence ID" value="NZ_CP045851.1"/>
</dbReference>
<dbReference type="KEGG" id="atq:GH723_01525"/>
<dbReference type="PANTHER" id="PTHR42946">
    <property type="entry name" value="PHOSPHOHEXOSE MUTASE"/>
    <property type="match status" value="1"/>
</dbReference>
<dbReference type="SUPFAM" id="SSF53738">
    <property type="entry name" value="Phosphoglucomutase, first 3 domains"/>
    <property type="match status" value="3"/>
</dbReference>
<dbReference type="Proteomes" id="UP000334019">
    <property type="component" value="Chromosome"/>
</dbReference>
<feature type="domain" description="Alpha-D-phosphohexomutase alpha/beta/alpha" evidence="11">
    <location>
        <begin position="260"/>
        <end position="373"/>
    </location>
</feature>
<dbReference type="GO" id="GO:0004615">
    <property type="term" value="F:phosphomannomutase activity"/>
    <property type="evidence" value="ECO:0007669"/>
    <property type="project" value="TreeGrafter"/>
</dbReference>
<keyword evidence="3 7" id="KW-0479">Metal-binding</keyword>
<evidence type="ECO:0000256" key="3">
    <source>
        <dbReference type="ARBA" id="ARBA00022723"/>
    </source>
</evidence>
<comment type="PTM">
    <text evidence="7">Activated by phosphorylation.</text>
</comment>
<evidence type="ECO:0000256" key="1">
    <source>
        <dbReference type="ARBA" id="ARBA00010231"/>
    </source>
</evidence>
<evidence type="ECO:0000259" key="10">
    <source>
        <dbReference type="Pfam" id="PF02879"/>
    </source>
</evidence>
<keyword evidence="5 7" id="KW-0413">Isomerase</keyword>
<dbReference type="InterPro" id="IPR005846">
    <property type="entry name" value="A-D-PHexomutase_a/b/a-III"/>
</dbReference>
<protein>
    <recommendedName>
        <fullName evidence="7">Phosphoglucosamine mutase</fullName>
        <ecNumber evidence="7">5.4.2.10</ecNumber>
    </recommendedName>
</protein>
<dbReference type="InterPro" id="IPR005843">
    <property type="entry name" value="A-D-PHexomutase_C"/>
</dbReference>